<keyword evidence="1" id="KW-0812">Transmembrane</keyword>
<dbReference type="Proteomes" id="UP000037425">
    <property type="component" value="Unassembled WGS sequence"/>
</dbReference>
<comment type="caution">
    <text evidence="2">The sequence shown here is derived from an EMBL/GenBank/DDBJ whole genome shotgun (WGS) entry which is preliminary data.</text>
</comment>
<feature type="transmembrane region" description="Helical" evidence="1">
    <location>
        <begin position="57"/>
        <end position="81"/>
    </location>
</feature>
<dbReference type="EMBL" id="LGAP01000002">
    <property type="protein sequence ID" value="KOF21121.1"/>
    <property type="molecule type" value="Genomic_DNA"/>
</dbReference>
<reference evidence="3" key="1">
    <citation type="submission" date="2015-07" db="EMBL/GenBank/DDBJ databases">
        <title>Whole genome sequence of an Ensifer adhaerens strain isolated from a cave pool in the Wind Cave National Park.</title>
        <authorList>
            <person name="Eng W.W.H."/>
            <person name="Gan H.M."/>
            <person name="Barton H.A."/>
            <person name="Savka M.A."/>
        </authorList>
    </citation>
    <scope>NUCLEOTIDE SEQUENCE [LARGE SCALE GENOMIC DNA]</scope>
    <source>
        <strain evidence="3">SD006</strain>
    </source>
</reference>
<proteinExistence type="predicted"/>
<protein>
    <submittedName>
        <fullName evidence="2">Membrane protein</fullName>
    </submittedName>
</protein>
<sequence length="111" mass="11400">MNLAYALWLLLATAIFLGGATASRAYVSNSNVGVLVLALGLYMVGNIIMVKLMRDGGLGFAISLSAIVQLVLVNIIAFAVFGERLSLTQAAGVMLGIAAMGLMLLPASGKA</sequence>
<dbReference type="RefSeq" id="WP_053248062.1">
    <property type="nucleotide sequence ID" value="NZ_LGAP01000002.1"/>
</dbReference>
<keyword evidence="1" id="KW-0472">Membrane</keyword>
<feature type="transmembrane region" description="Helical" evidence="1">
    <location>
        <begin position="87"/>
        <end position="105"/>
    </location>
</feature>
<keyword evidence="1" id="KW-1133">Transmembrane helix</keyword>
<organism evidence="2 3">
    <name type="scientific">Ensifer adhaerens</name>
    <name type="common">Sinorhizobium morelense</name>
    <dbReference type="NCBI Taxonomy" id="106592"/>
    <lineage>
        <taxon>Bacteria</taxon>
        <taxon>Pseudomonadati</taxon>
        <taxon>Pseudomonadota</taxon>
        <taxon>Alphaproteobacteria</taxon>
        <taxon>Hyphomicrobiales</taxon>
        <taxon>Rhizobiaceae</taxon>
        <taxon>Sinorhizobium/Ensifer group</taxon>
        <taxon>Ensifer</taxon>
    </lineage>
</organism>
<dbReference type="PATRIC" id="fig|106592.7.peg.3052"/>
<evidence type="ECO:0000313" key="3">
    <source>
        <dbReference type="Proteomes" id="UP000037425"/>
    </source>
</evidence>
<dbReference type="OrthoDB" id="8115659at2"/>
<gene>
    <name evidence="2" type="ORF">AC244_07030</name>
</gene>
<name>A0A0L8C2L4_ENSAD</name>
<dbReference type="Gene3D" id="1.10.3730.20">
    <property type="match status" value="1"/>
</dbReference>
<dbReference type="SUPFAM" id="SSF103481">
    <property type="entry name" value="Multidrug resistance efflux transporter EmrE"/>
    <property type="match status" value="1"/>
</dbReference>
<feature type="transmembrane region" description="Helical" evidence="1">
    <location>
        <begin position="32"/>
        <end position="50"/>
    </location>
</feature>
<accession>A0A0L8C2L4</accession>
<evidence type="ECO:0000313" key="2">
    <source>
        <dbReference type="EMBL" id="KOF21121.1"/>
    </source>
</evidence>
<evidence type="ECO:0000256" key="1">
    <source>
        <dbReference type="SAM" id="Phobius"/>
    </source>
</evidence>
<dbReference type="InterPro" id="IPR037185">
    <property type="entry name" value="EmrE-like"/>
</dbReference>
<dbReference type="AlphaFoldDB" id="A0A0L8C2L4"/>